<feature type="compositionally biased region" description="Polar residues" evidence="2">
    <location>
        <begin position="229"/>
        <end position="256"/>
    </location>
</feature>
<reference evidence="4" key="1">
    <citation type="submission" date="2022-03" db="EMBL/GenBank/DDBJ databases">
        <authorList>
            <person name="Martin C."/>
        </authorList>
    </citation>
    <scope>NUCLEOTIDE SEQUENCE</scope>
</reference>
<name>A0A8S4P0E4_OWEFU</name>
<evidence type="ECO:0000313" key="5">
    <source>
        <dbReference type="Proteomes" id="UP000749559"/>
    </source>
</evidence>
<dbReference type="Proteomes" id="UP000749559">
    <property type="component" value="Unassembled WGS sequence"/>
</dbReference>
<sequence length="360" mass="40157">MSFMMMRKKRYKFQVNFCVDELSSVPYVNGIIFVKVRLLDGGSFTELSTREELSNHCVKWRSKFSFVCKMNAPQNTGVLESCYCRVSVRKELKGGKSYQKLGFVDVNLSEFAGAGVTSRRCLLEGYDSKHRQDNSILTVSINMTLLSGDPLFKVPENKQRKSRFYIPGEPIEELHEENKGDNSEDSVTSGSTGFGSLPRKNKLSTQSEPSEPDDSESHLAIGGELGHNRNASNGSQLSKVSGYSSIHTHSRQSSLTNHEHTGHLRSPSSGSENIGRSLERRRKGTEELNNRRAESTSTRVDADEIIDELIKETDFHIDESAETSGLQLYVAKDGTTALGSQDIKHRMTAGAFEQVVMDQR</sequence>
<dbReference type="AlphaFoldDB" id="A0A8S4P0E4"/>
<dbReference type="InterPro" id="IPR019448">
    <property type="entry name" value="NT-C2"/>
</dbReference>
<accession>A0A8S4P0E4</accession>
<feature type="compositionally biased region" description="Basic and acidic residues" evidence="2">
    <location>
        <begin position="284"/>
        <end position="294"/>
    </location>
</feature>
<dbReference type="PANTHER" id="PTHR21456:SF1">
    <property type="entry name" value="C2 NT-TYPE DOMAIN-CONTAINING PROTEIN"/>
    <property type="match status" value="1"/>
</dbReference>
<dbReference type="Pfam" id="PF10358">
    <property type="entry name" value="NT-C2"/>
    <property type="match status" value="1"/>
</dbReference>
<evidence type="ECO:0000256" key="2">
    <source>
        <dbReference type="SAM" id="MobiDB-lite"/>
    </source>
</evidence>
<evidence type="ECO:0000256" key="1">
    <source>
        <dbReference type="ARBA" id="ARBA00034780"/>
    </source>
</evidence>
<dbReference type="OrthoDB" id="3365224at2759"/>
<comment type="caution">
    <text evidence="4">The sequence shown here is derived from an EMBL/GenBank/DDBJ whole genome shotgun (WGS) entry which is preliminary data.</text>
</comment>
<evidence type="ECO:0000259" key="3">
    <source>
        <dbReference type="PROSITE" id="PS51840"/>
    </source>
</evidence>
<dbReference type="EMBL" id="CAIIXF020000006">
    <property type="protein sequence ID" value="CAH1786845.1"/>
    <property type="molecule type" value="Genomic_DNA"/>
</dbReference>
<protein>
    <recommendedName>
        <fullName evidence="3">C2 NT-type domain-containing protein</fullName>
    </recommendedName>
</protein>
<evidence type="ECO:0000313" key="4">
    <source>
        <dbReference type="EMBL" id="CAH1786845.1"/>
    </source>
</evidence>
<comment type="similarity">
    <text evidence="1">Belongs to the EEIG family.</text>
</comment>
<feature type="domain" description="C2 NT-type" evidence="3">
    <location>
        <begin position="3"/>
        <end position="145"/>
    </location>
</feature>
<dbReference type="InterPro" id="IPR039931">
    <property type="entry name" value="EEIG1/2-like"/>
</dbReference>
<gene>
    <name evidence="4" type="ORF">OFUS_LOCUS12658</name>
</gene>
<proteinExistence type="inferred from homology"/>
<dbReference type="PANTHER" id="PTHR21456">
    <property type="entry name" value="FAMILY WITH SEQUENCE SIMILARITY 102"/>
    <property type="match status" value="1"/>
</dbReference>
<keyword evidence="5" id="KW-1185">Reference proteome</keyword>
<dbReference type="PROSITE" id="PS51840">
    <property type="entry name" value="C2_NT"/>
    <property type="match status" value="1"/>
</dbReference>
<feature type="compositionally biased region" description="Basic and acidic residues" evidence="2">
    <location>
        <begin position="172"/>
        <end position="182"/>
    </location>
</feature>
<organism evidence="4 5">
    <name type="scientific">Owenia fusiformis</name>
    <name type="common">Polychaete worm</name>
    <dbReference type="NCBI Taxonomy" id="6347"/>
    <lineage>
        <taxon>Eukaryota</taxon>
        <taxon>Metazoa</taxon>
        <taxon>Spiralia</taxon>
        <taxon>Lophotrochozoa</taxon>
        <taxon>Annelida</taxon>
        <taxon>Polychaeta</taxon>
        <taxon>Sedentaria</taxon>
        <taxon>Canalipalpata</taxon>
        <taxon>Sabellida</taxon>
        <taxon>Oweniida</taxon>
        <taxon>Oweniidae</taxon>
        <taxon>Owenia</taxon>
    </lineage>
</organism>
<feature type="region of interest" description="Disordered" evidence="2">
    <location>
        <begin position="168"/>
        <end position="299"/>
    </location>
</feature>